<name>A0AAD4EWF0_9PEZI</name>
<dbReference type="InterPro" id="IPR046670">
    <property type="entry name" value="DUF6540"/>
</dbReference>
<protein>
    <submittedName>
        <fullName evidence="1">Uncharacterized protein</fullName>
    </submittedName>
</protein>
<dbReference type="Pfam" id="PF20174">
    <property type="entry name" value="DUF6540"/>
    <property type="match status" value="1"/>
</dbReference>
<comment type="caution">
    <text evidence="1">The sequence shown here is derived from an EMBL/GenBank/DDBJ whole genome shotgun (WGS) entry which is preliminary data.</text>
</comment>
<dbReference type="Proteomes" id="UP001197093">
    <property type="component" value="Unassembled WGS sequence"/>
</dbReference>
<gene>
    <name evidence="1" type="ORF">NEMBOFW57_005286</name>
</gene>
<organism evidence="1 2">
    <name type="scientific">Staphylotrichum longicolle</name>
    <dbReference type="NCBI Taxonomy" id="669026"/>
    <lineage>
        <taxon>Eukaryota</taxon>
        <taxon>Fungi</taxon>
        <taxon>Dikarya</taxon>
        <taxon>Ascomycota</taxon>
        <taxon>Pezizomycotina</taxon>
        <taxon>Sordariomycetes</taxon>
        <taxon>Sordariomycetidae</taxon>
        <taxon>Sordariales</taxon>
        <taxon>Chaetomiaceae</taxon>
        <taxon>Staphylotrichum</taxon>
    </lineage>
</organism>
<proteinExistence type="predicted"/>
<sequence>MPLRGGTIIPHSIYISLNAHSVPGTYHWGLLVMDSEEQGSFHHATNPSGGWKYEMRAARPEQSITLVTVVRVGDLAGGDNAAALQVIRSVPADGTPSQRTGAEFRCNTWLKDVPVALDEARVVQLPMPVDELIRVAKRYGDAHLEEAELGEGAYVVNKPNPSI</sequence>
<accession>A0AAD4EWF0</accession>
<keyword evidence="2" id="KW-1185">Reference proteome</keyword>
<dbReference type="EMBL" id="JAHCVI010000002">
    <property type="protein sequence ID" value="KAG7288926.1"/>
    <property type="molecule type" value="Genomic_DNA"/>
</dbReference>
<reference evidence="1" key="1">
    <citation type="submission" date="2023-02" db="EMBL/GenBank/DDBJ databases">
        <authorList>
            <person name="Palmer J.M."/>
        </authorList>
    </citation>
    <scope>NUCLEOTIDE SEQUENCE</scope>
    <source>
        <strain evidence="1">FW57</strain>
    </source>
</reference>
<dbReference type="AlphaFoldDB" id="A0AAD4EWF0"/>
<evidence type="ECO:0000313" key="2">
    <source>
        <dbReference type="Proteomes" id="UP001197093"/>
    </source>
</evidence>
<evidence type="ECO:0000313" key="1">
    <source>
        <dbReference type="EMBL" id="KAG7288926.1"/>
    </source>
</evidence>